<dbReference type="Pfam" id="PF05168">
    <property type="entry name" value="HEPN"/>
    <property type="match status" value="1"/>
</dbReference>
<sequence>MGLQVLTLLHPELLEIRDESAVLDFVSKLNHSEFRKLSSKELNELQTFLQSGESKSDNSHYQKKLKSLPIFETLQGERVSIDEPRQVFIVKDMATFPDLINLKESNSIFLKHSLQNVQLSKKLQIEILSDLQYFVKFILPVMHTLTEGQIHSSIKMLLRLQYDSEYPGCESTIISSMSRVRLIRSIHGNSEMASYYFDEHETLYKIMLPQEKFVPERFWDAISDTSSMRILARQLLNKLGMKRAVSDNEIIDFANQIESESKGTCELRDLQNKSSVLLEAAIKKAEKDKKNLTLIQSLADIKFIFPVKIREELCNLYSPVVVGRETVALRGSLIKNTPQHQDLIWTSMPIIALPFLISHEIKKMMEMAGVFTEPPMQSVTTNMKHICQLPYQSDDVKKTRAVVFRHSYAYLQINAFPGNGLTGLPVVLVEDDTKLVKVEEVFLGLPHDLDFRPYLYKIPRKDAMYAEFFKRIGVTEEPTVEQYCNALTAVFHDSCDKLTPNPNQMKTIKRAVEQIFDLVKKNKKESPVTFSEMLYLPSKDGRLYPSNTLYFNDTVFQASRLEGALEKKLSLLEKLSTCYLGNDMFEHHRLVQMLPNNLQPKMLSQCTKESLKSNICQHGIDCEFSGWFEKHLSSIAFRHGLICLIREQSGGQIMQEDAADMCEQMFGSLKFICCRSLETQLCLDQQPLNDTDAEVDIYVKKGDQGCTFYFKHNDDKALKVMNEINMTLTKEINALLGNKLASNHLPVLGQLLMCDDLQEIRKALAKHGIHDSAEADNSALNPAEPGSVIPDEWLDCLDMNMLNNFEEGEYVAYLSNDNYIYAVIVKQLPGHTGQLSRRFKIQTGNQVFIEVSLLELYQFKREKKPKLKKMTIKSEASCMELLLHEGSEWNGTEEYSDEKPSPSRTLPASLEEAKIEIDKCLAEIWTLSEGEKHTAMKRLYLRWHPDKNPECIEISTEAFKYLMNRIDKLTNGKTADSSKPQGSQNFRNFYGDWNQEARRHRHGRERFYKQYQSSGYNFWTHHENVPRPNRPEAQRWLRQAHCDLAAAEKDIGNRSTEWCLFKVHQAIEKALIAAEYKRNGKHSANCAISLIAARVANFDPQLRKLTQIVNSVQLLGVDAKKTQYPNCHPAPYIPNEQFTETNEWPAVNMASEILGMIEAYVN</sequence>
<dbReference type="Gene3D" id="1.20.120.330">
    <property type="entry name" value="Nucleotidyltransferases domain 2"/>
    <property type="match status" value="1"/>
</dbReference>
<evidence type="ECO:0000313" key="2">
    <source>
        <dbReference type="EMBL" id="KAJ3592316.1"/>
    </source>
</evidence>
<comment type="caution">
    <text evidence="2">The sequence shown here is derived from an EMBL/GenBank/DDBJ whole genome shotgun (WGS) entry which is preliminary data.</text>
</comment>
<dbReference type="SUPFAM" id="SSF81593">
    <property type="entry name" value="Nucleotidyltransferase substrate binding subunit/domain"/>
    <property type="match status" value="1"/>
</dbReference>
<dbReference type="InterPro" id="IPR007842">
    <property type="entry name" value="HEPN_dom"/>
</dbReference>
<evidence type="ECO:0000313" key="3">
    <source>
        <dbReference type="Proteomes" id="UP001148018"/>
    </source>
</evidence>
<dbReference type="SUPFAM" id="SSF46565">
    <property type="entry name" value="Chaperone J-domain"/>
    <property type="match status" value="1"/>
</dbReference>
<organism evidence="2 3">
    <name type="scientific">Muraenolepis orangiensis</name>
    <name type="common">Patagonian moray cod</name>
    <dbReference type="NCBI Taxonomy" id="630683"/>
    <lineage>
        <taxon>Eukaryota</taxon>
        <taxon>Metazoa</taxon>
        <taxon>Chordata</taxon>
        <taxon>Craniata</taxon>
        <taxon>Vertebrata</taxon>
        <taxon>Euteleostomi</taxon>
        <taxon>Actinopterygii</taxon>
        <taxon>Neopterygii</taxon>
        <taxon>Teleostei</taxon>
        <taxon>Neoteleostei</taxon>
        <taxon>Acanthomorphata</taxon>
        <taxon>Zeiogadaria</taxon>
        <taxon>Gadariae</taxon>
        <taxon>Gadiformes</taxon>
        <taxon>Muraenolepidoidei</taxon>
        <taxon>Muraenolepididae</taxon>
        <taxon>Muraenolepis</taxon>
    </lineage>
</organism>
<dbReference type="EMBL" id="JANIIK010000113">
    <property type="protein sequence ID" value="KAJ3592316.1"/>
    <property type="molecule type" value="Genomic_DNA"/>
</dbReference>
<evidence type="ECO:0000259" key="1">
    <source>
        <dbReference type="PROSITE" id="PS50910"/>
    </source>
</evidence>
<proteinExistence type="predicted"/>
<dbReference type="Proteomes" id="UP001148018">
    <property type="component" value="Unassembled WGS sequence"/>
</dbReference>
<keyword evidence="3" id="KW-1185">Reference proteome</keyword>
<dbReference type="PROSITE" id="PS50910">
    <property type="entry name" value="HEPN"/>
    <property type="match status" value="1"/>
</dbReference>
<dbReference type="AlphaFoldDB" id="A0A9Q0ID10"/>
<name>A0A9Q0ID10_9TELE</name>
<accession>A0A9Q0ID10</accession>
<dbReference type="PANTHER" id="PTHR46919:SF2">
    <property type="entry name" value="SACSIN"/>
    <property type="match status" value="1"/>
</dbReference>
<dbReference type="InterPro" id="IPR036869">
    <property type="entry name" value="J_dom_sf"/>
</dbReference>
<dbReference type="OrthoDB" id="1262810at2759"/>
<reference evidence="2" key="1">
    <citation type="submission" date="2022-07" db="EMBL/GenBank/DDBJ databases">
        <title>Chromosome-level genome of Muraenolepis orangiensis.</title>
        <authorList>
            <person name="Kim J."/>
        </authorList>
    </citation>
    <scope>NUCLEOTIDE SEQUENCE</scope>
    <source>
        <strain evidence="2">KU_S4_2022</strain>
        <tissue evidence="2">Muscle</tissue>
    </source>
</reference>
<feature type="domain" description="HEPN" evidence="1">
    <location>
        <begin position="1037"/>
        <end position="1153"/>
    </location>
</feature>
<dbReference type="Gene3D" id="1.10.287.110">
    <property type="entry name" value="DnaJ domain"/>
    <property type="match status" value="1"/>
</dbReference>
<gene>
    <name evidence="2" type="ORF">NHX12_007444</name>
</gene>
<protein>
    <recommendedName>
        <fullName evidence="1">HEPN domain-containing protein</fullName>
    </recommendedName>
</protein>
<dbReference type="SMART" id="SM00748">
    <property type="entry name" value="HEPN"/>
    <property type="match status" value="1"/>
</dbReference>
<dbReference type="PANTHER" id="PTHR46919">
    <property type="entry name" value="ZINC FINGER, C3HC4 TYPE (RING FINGER) FAMILY PROTEIN"/>
    <property type="match status" value="1"/>
</dbReference>